<protein>
    <submittedName>
        <fullName evidence="1">Uncharacterized protein</fullName>
    </submittedName>
</protein>
<gene>
    <name evidence="1" type="ORF">FKW44_007319</name>
</gene>
<dbReference type="AlphaFoldDB" id="A0A7T8KEK3"/>
<dbReference type="EMBL" id="CP045893">
    <property type="protein sequence ID" value="QQP54475.1"/>
    <property type="molecule type" value="Genomic_DNA"/>
</dbReference>
<keyword evidence="2" id="KW-1185">Reference proteome</keyword>
<proteinExistence type="predicted"/>
<dbReference type="Proteomes" id="UP000595437">
    <property type="component" value="Chromosome 4"/>
</dbReference>
<accession>A0A7T8KEK3</accession>
<organism evidence="1 2">
    <name type="scientific">Caligus rogercresseyi</name>
    <name type="common">Sea louse</name>
    <dbReference type="NCBI Taxonomy" id="217165"/>
    <lineage>
        <taxon>Eukaryota</taxon>
        <taxon>Metazoa</taxon>
        <taxon>Ecdysozoa</taxon>
        <taxon>Arthropoda</taxon>
        <taxon>Crustacea</taxon>
        <taxon>Multicrustacea</taxon>
        <taxon>Hexanauplia</taxon>
        <taxon>Copepoda</taxon>
        <taxon>Siphonostomatoida</taxon>
        <taxon>Caligidae</taxon>
        <taxon>Caligus</taxon>
    </lineage>
</organism>
<reference evidence="2" key="1">
    <citation type="submission" date="2021-01" db="EMBL/GenBank/DDBJ databases">
        <title>Caligus Genome Assembly.</title>
        <authorList>
            <person name="Gallardo-Escarate C."/>
        </authorList>
    </citation>
    <scope>NUCLEOTIDE SEQUENCE [LARGE SCALE GENOMIC DNA]</scope>
</reference>
<sequence length="128" mass="13925">MEIKRERGAAILAAGHKIQDICKAENVGKTLVYKVNTLVTNGRDLNRKSGSGRPANMEQKGVIVATVKETPTAFCSMVAKAALGTSKTTVWRAVRDTDLKFMFLGAVSCIFLYNSKNDHLVPKLVRGS</sequence>
<name>A0A7T8KEK3_CALRO</name>
<evidence type="ECO:0000313" key="2">
    <source>
        <dbReference type="Proteomes" id="UP000595437"/>
    </source>
</evidence>
<evidence type="ECO:0000313" key="1">
    <source>
        <dbReference type="EMBL" id="QQP54475.1"/>
    </source>
</evidence>